<gene>
    <name evidence="9" type="ORF">MNBD_GAMMA25-484</name>
</gene>
<feature type="transmembrane region" description="Helical" evidence="7">
    <location>
        <begin position="230"/>
        <end position="252"/>
    </location>
</feature>
<protein>
    <recommendedName>
        <fullName evidence="8">SH3b domain-containing protein</fullName>
    </recommendedName>
</protein>
<evidence type="ECO:0000256" key="5">
    <source>
        <dbReference type="ARBA" id="ARBA00023136"/>
    </source>
</evidence>
<evidence type="ECO:0000313" key="9">
    <source>
        <dbReference type="EMBL" id="VAX08227.1"/>
    </source>
</evidence>
<keyword evidence="5 7" id="KW-0472">Membrane</keyword>
<evidence type="ECO:0000256" key="1">
    <source>
        <dbReference type="ARBA" id="ARBA00004167"/>
    </source>
</evidence>
<dbReference type="InterPro" id="IPR003646">
    <property type="entry name" value="SH3-like_bac-type"/>
</dbReference>
<keyword evidence="2 7" id="KW-0812">Transmembrane</keyword>
<dbReference type="AlphaFoldDB" id="A0A3B1BU82"/>
<feature type="domain" description="SH3b" evidence="8">
    <location>
        <begin position="33"/>
        <end position="81"/>
    </location>
</feature>
<dbReference type="Gene3D" id="1.10.287.1490">
    <property type="match status" value="1"/>
</dbReference>
<dbReference type="Pfam" id="PF08239">
    <property type="entry name" value="SH3_3"/>
    <property type="match status" value="1"/>
</dbReference>
<dbReference type="Gene3D" id="2.30.30.40">
    <property type="entry name" value="SH3 Domains"/>
    <property type="match status" value="1"/>
</dbReference>
<evidence type="ECO:0000256" key="7">
    <source>
        <dbReference type="SAM" id="Phobius"/>
    </source>
</evidence>
<accession>A0A3B1BU82</accession>
<dbReference type="EMBL" id="UOFY01000027">
    <property type="protein sequence ID" value="VAX08227.1"/>
    <property type="molecule type" value="Genomic_DNA"/>
</dbReference>
<dbReference type="InterPro" id="IPR016476">
    <property type="entry name" value="SH3_dom_pro"/>
</dbReference>
<comment type="subcellular location">
    <subcellularLocation>
        <location evidence="1">Membrane</location>
        <topology evidence="1">Single-pass membrane protein</topology>
    </subcellularLocation>
</comment>
<evidence type="ECO:0000256" key="3">
    <source>
        <dbReference type="ARBA" id="ARBA00022729"/>
    </source>
</evidence>
<proteinExistence type="predicted"/>
<keyword evidence="4 7" id="KW-1133">Transmembrane helix</keyword>
<evidence type="ECO:0000256" key="6">
    <source>
        <dbReference type="SAM" id="Coils"/>
    </source>
</evidence>
<evidence type="ECO:0000256" key="2">
    <source>
        <dbReference type="ARBA" id="ARBA00022692"/>
    </source>
</evidence>
<name>A0A3B1BU82_9ZZZZ</name>
<dbReference type="NCBIfam" id="TIGR04211">
    <property type="entry name" value="SH3_and_anchor"/>
    <property type="match status" value="1"/>
</dbReference>
<evidence type="ECO:0000256" key="4">
    <source>
        <dbReference type="ARBA" id="ARBA00022989"/>
    </source>
</evidence>
<reference evidence="9" key="1">
    <citation type="submission" date="2018-06" db="EMBL/GenBank/DDBJ databases">
        <authorList>
            <person name="Zhirakovskaya E."/>
        </authorList>
    </citation>
    <scope>NUCLEOTIDE SEQUENCE</scope>
</reference>
<keyword evidence="3" id="KW-0732">Signal</keyword>
<sequence length="263" mass="29469">MVLKKIISIFAALLLTQMIYAENLYVTDRVLLGVHESANKDSTLIQSVPSGTSLKVLAEENGFKKVGLPDGVQGWVDAAFLVSEQPAPAQYDILLTKHKKAEKEIAALKDKLKKLEKEIQVRRDQVSNAKTAMQEMKKKIKKQPSVAVVDDKKLEQAEAEITKLQEKISEHEAEIKLQSEVAPEEVDILTTKKELDSLRLRIELAMRSLQGKELLSTKEKGNSPPSLPDWFWGVMLLFLIAGLAAGIAIMDYRNRKRHGGFRI</sequence>
<organism evidence="9">
    <name type="scientific">hydrothermal vent metagenome</name>
    <dbReference type="NCBI Taxonomy" id="652676"/>
    <lineage>
        <taxon>unclassified sequences</taxon>
        <taxon>metagenomes</taxon>
        <taxon>ecological metagenomes</taxon>
    </lineage>
</organism>
<feature type="coiled-coil region" evidence="6">
    <location>
        <begin position="91"/>
        <end position="181"/>
    </location>
</feature>
<keyword evidence="6" id="KW-0175">Coiled coil</keyword>
<evidence type="ECO:0000259" key="8">
    <source>
        <dbReference type="Pfam" id="PF08239"/>
    </source>
</evidence>
<dbReference type="GO" id="GO:0016020">
    <property type="term" value="C:membrane"/>
    <property type="evidence" value="ECO:0007669"/>
    <property type="project" value="UniProtKB-SubCell"/>
</dbReference>